<dbReference type="Pfam" id="PF09224">
    <property type="entry name" value="DUF1961"/>
    <property type="match status" value="1"/>
</dbReference>
<dbReference type="RefSeq" id="WP_205745002.1">
    <property type="nucleotide sequence ID" value="NZ_BMWX01000001.1"/>
</dbReference>
<dbReference type="EMBL" id="BMWX01000001">
    <property type="protein sequence ID" value="GGZ13477.1"/>
    <property type="molecule type" value="Genomic_DNA"/>
</dbReference>
<comment type="caution">
    <text evidence="1">The sequence shown here is derived from an EMBL/GenBank/DDBJ whole genome shotgun (WGS) entry which is preliminary data.</text>
</comment>
<dbReference type="InterPro" id="IPR015305">
    <property type="entry name" value="DUF1961"/>
</dbReference>
<dbReference type="Proteomes" id="UP000619457">
    <property type="component" value="Unassembled WGS sequence"/>
</dbReference>
<evidence type="ECO:0000313" key="2">
    <source>
        <dbReference type="Proteomes" id="UP000619457"/>
    </source>
</evidence>
<gene>
    <name evidence="1" type="ORF">GCM10007049_01610</name>
</gene>
<dbReference type="AlphaFoldDB" id="A0A918UIW5"/>
<name>A0A918UIW5_9BACT</name>
<keyword evidence="2" id="KW-1185">Reference proteome</keyword>
<organism evidence="1 2">
    <name type="scientific">Echinicola pacifica</name>
    <dbReference type="NCBI Taxonomy" id="346377"/>
    <lineage>
        <taxon>Bacteria</taxon>
        <taxon>Pseudomonadati</taxon>
        <taxon>Bacteroidota</taxon>
        <taxon>Cytophagia</taxon>
        <taxon>Cytophagales</taxon>
        <taxon>Cyclobacteriaceae</taxon>
        <taxon>Echinicola</taxon>
    </lineage>
</organism>
<sequence>MRNKPTMLRSSQPLLYVLFALLLGSCGTKKNNEQEKDQVKASGTDWTLQMEDSGMEDYRAHWFLDGELAQIEHTDKGMAFSAGPTNLDDAHHAVLWTRESFAGDVKIRYDYTRLDSQIINVNILYIQATGTGEEGFDKDISQWNEARKVPAMSTYWKNMNLLHVSYAAFPMVNEDPTNDYIRIRRYPAPTVEEFRKTEIPPSYERTGLFLPGVSYQLTWVKTDKELSLSVVGDGREEYFSWDLSSAAPVREGRIGLRHMFTRSAAYRNIEIYTKMNTND</sequence>
<dbReference type="Gene3D" id="2.60.120.200">
    <property type="match status" value="1"/>
</dbReference>
<dbReference type="PROSITE" id="PS51257">
    <property type="entry name" value="PROKAR_LIPOPROTEIN"/>
    <property type="match status" value="1"/>
</dbReference>
<evidence type="ECO:0000313" key="1">
    <source>
        <dbReference type="EMBL" id="GGZ13477.1"/>
    </source>
</evidence>
<protein>
    <recommendedName>
        <fullName evidence="3">DUF1961 family protein</fullName>
    </recommendedName>
</protein>
<proteinExistence type="predicted"/>
<accession>A0A918UIW5</accession>
<evidence type="ECO:0008006" key="3">
    <source>
        <dbReference type="Google" id="ProtNLM"/>
    </source>
</evidence>
<reference evidence="1" key="1">
    <citation type="journal article" date="2014" name="Int. J. Syst. Evol. Microbiol.">
        <title>Complete genome sequence of Corynebacterium casei LMG S-19264T (=DSM 44701T), isolated from a smear-ripened cheese.</title>
        <authorList>
            <consortium name="US DOE Joint Genome Institute (JGI-PGF)"/>
            <person name="Walter F."/>
            <person name="Albersmeier A."/>
            <person name="Kalinowski J."/>
            <person name="Ruckert C."/>
        </authorList>
    </citation>
    <scope>NUCLEOTIDE SEQUENCE</scope>
    <source>
        <strain evidence="1">KCTC 12368</strain>
    </source>
</reference>
<reference evidence="1" key="2">
    <citation type="submission" date="2020-09" db="EMBL/GenBank/DDBJ databases">
        <authorList>
            <person name="Sun Q."/>
            <person name="Kim S."/>
        </authorList>
    </citation>
    <scope>NUCLEOTIDE SEQUENCE</scope>
    <source>
        <strain evidence="1">KCTC 12368</strain>
    </source>
</reference>